<feature type="domain" description="CopC" evidence="7">
    <location>
        <begin position="32"/>
        <end position="123"/>
    </location>
</feature>
<keyword evidence="9" id="KW-1185">Reference proteome</keyword>
<dbReference type="RefSeq" id="WP_098452625.1">
    <property type="nucleotide sequence ID" value="NZ_JARTIK010000042.1"/>
</dbReference>
<dbReference type="EMBL" id="JARTIK010000042">
    <property type="protein sequence ID" value="MED4681761.1"/>
    <property type="molecule type" value="Genomic_DNA"/>
</dbReference>
<dbReference type="InterPro" id="IPR007348">
    <property type="entry name" value="CopC_dom"/>
</dbReference>
<name>A0ABU6PKD4_9BACI</name>
<sequence length="420" mass="48746">MCKLLRWKHIIILFSFICLFLQTKHVFAETNTIQTTPKPNQKLTNSPSSLSMTFSTQINTEKATVQIFDEKGTNRVKESIEFLNNGETLSIHLPSLTSGVYTVIYYIPLQNGEIIRDSYIFTIDTLSKDKKKQSIFSYLSLFQLKYDSQFCGNIFATVSNNTWITLLYLMNIFHYVSIVILIGWIIWGSLLKSNDSTNHKVYQTNLFIFHLFFLLATLLLLIIQSISTIDFNMNQKILAIPIDTIYGISWISLLSLAFLGFFFLTRSNVVRILWVILILFVKSMTVYTLTIFPSPFTIFFENIYLYIVTVLGGGYLFMAAFQKQLSVRSLLPKFHLYACILAAILFTYNLFIYFTYINLNTSGATFFTIQLLTILLCSIHLYMFIKQKKNTFLSLCFQAILLLCNIIIHDWIRVYNHLFM</sequence>
<dbReference type="Gene3D" id="2.60.40.1220">
    <property type="match status" value="1"/>
</dbReference>
<keyword evidence="3 6" id="KW-0732">Signal</keyword>
<comment type="caution">
    <text evidence="8">The sequence shown here is derived from an EMBL/GenBank/DDBJ whole genome shotgun (WGS) entry which is preliminary data.</text>
</comment>
<dbReference type="InterPro" id="IPR032694">
    <property type="entry name" value="CopC/D"/>
</dbReference>
<dbReference type="InterPro" id="IPR014755">
    <property type="entry name" value="Cu-Rt/internalin_Ig-like"/>
</dbReference>
<evidence type="ECO:0000256" key="2">
    <source>
        <dbReference type="ARBA" id="ARBA00022723"/>
    </source>
</evidence>
<proteinExistence type="predicted"/>
<dbReference type="Proteomes" id="UP001336122">
    <property type="component" value="Unassembled WGS sequence"/>
</dbReference>
<gene>
    <name evidence="8" type="ORF">P9485_29070</name>
</gene>
<dbReference type="SUPFAM" id="SSF81296">
    <property type="entry name" value="E set domains"/>
    <property type="match status" value="1"/>
</dbReference>
<evidence type="ECO:0000256" key="6">
    <source>
        <dbReference type="SAM" id="SignalP"/>
    </source>
</evidence>
<evidence type="ECO:0000313" key="8">
    <source>
        <dbReference type="EMBL" id="MED4681761.1"/>
    </source>
</evidence>
<evidence type="ECO:0000256" key="1">
    <source>
        <dbReference type="ARBA" id="ARBA00004196"/>
    </source>
</evidence>
<feature type="transmembrane region" description="Helical" evidence="5">
    <location>
        <begin position="392"/>
        <end position="412"/>
    </location>
</feature>
<feature type="transmembrane region" description="Helical" evidence="5">
    <location>
        <begin position="303"/>
        <end position="322"/>
    </location>
</feature>
<protein>
    <submittedName>
        <fullName evidence="8">Copper resistance protein CopC</fullName>
    </submittedName>
</protein>
<reference evidence="8 9" key="1">
    <citation type="submission" date="2023-03" db="EMBL/GenBank/DDBJ databases">
        <title>Bacillus Genome Sequencing.</title>
        <authorList>
            <person name="Dunlap C."/>
        </authorList>
    </citation>
    <scope>NUCLEOTIDE SEQUENCE [LARGE SCALE GENOMIC DNA]</scope>
    <source>
        <strain evidence="8 9">NRS-319</strain>
    </source>
</reference>
<keyword evidence="2" id="KW-0479">Metal-binding</keyword>
<keyword evidence="5" id="KW-0472">Membrane</keyword>
<feature type="signal peptide" evidence="6">
    <location>
        <begin position="1"/>
        <end position="28"/>
    </location>
</feature>
<feature type="transmembrane region" description="Helical" evidence="5">
    <location>
        <begin position="163"/>
        <end position="187"/>
    </location>
</feature>
<evidence type="ECO:0000313" key="9">
    <source>
        <dbReference type="Proteomes" id="UP001336122"/>
    </source>
</evidence>
<feature type="transmembrane region" description="Helical" evidence="5">
    <location>
        <begin position="334"/>
        <end position="357"/>
    </location>
</feature>
<evidence type="ECO:0000256" key="3">
    <source>
        <dbReference type="ARBA" id="ARBA00022729"/>
    </source>
</evidence>
<dbReference type="Pfam" id="PF04234">
    <property type="entry name" value="CopC"/>
    <property type="match status" value="1"/>
</dbReference>
<accession>A0ABU6PKD4</accession>
<dbReference type="PANTHER" id="PTHR34820">
    <property type="entry name" value="INNER MEMBRANE PROTEIN YEBZ"/>
    <property type="match status" value="1"/>
</dbReference>
<evidence type="ECO:0000256" key="5">
    <source>
        <dbReference type="SAM" id="Phobius"/>
    </source>
</evidence>
<feature type="transmembrane region" description="Helical" evidence="5">
    <location>
        <begin position="246"/>
        <end position="265"/>
    </location>
</feature>
<dbReference type="PANTHER" id="PTHR34820:SF4">
    <property type="entry name" value="INNER MEMBRANE PROTEIN YEBZ"/>
    <property type="match status" value="1"/>
</dbReference>
<keyword evidence="5" id="KW-1133">Transmembrane helix</keyword>
<comment type="subcellular location">
    <subcellularLocation>
        <location evidence="1">Cell envelope</location>
    </subcellularLocation>
</comment>
<evidence type="ECO:0000259" key="7">
    <source>
        <dbReference type="Pfam" id="PF04234"/>
    </source>
</evidence>
<feature type="transmembrane region" description="Helical" evidence="5">
    <location>
        <begin position="363"/>
        <end position="385"/>
    </location>
</feature>
<feature type="transmembrane region" description="Helical" evidence="5">
    <location>
        <begin position="207"/>
        <end position="226"/>
    </location>
</feature>
<organism evidence="8 9">
    <name type="scientific">Bacillus nitratireducens</name>
    <dbReference type="NCBI Taxonomy" id="2026193"/>
    <lineage>
        <taxon>Bacteria</taxon>
        <taxon>Bacillati</taxon>
        <taxon>Bacillota</taxon>
        <taxon>Bacilli</taxon>
        <taxon>Bacillales</taxon>
        <taxon>Bacillaceae</taxon>
        <taxon>Bacillus</taxon>
        <taxon>Bacillus cereus group</taxon>
    </lineage>
</organism>
<feature type="transmembrane region" description="Helical" evidence="5">
    <location>
        <begin position="272"/>
        <end position="291"/>
    </location>
</feature>
<feature type="chain" id="PRO_5046630392" evidence="6">
    <location>
        <begin position="29"/>
        <end position="420"/>
    </location>
</feature>
<keyword evidence="4" id="KW-0186">Copper</keyword>
<dbReference type="InterPro" id="IPR014756">
    <property type="entry name" value="Ig_E-set"/>
</dbReference>
<keyword evidence="5" id="KW-0812">Transmembrane</keyword>
<evidence type="ECO:0000256" key="4">
    <source>
        <dbReference type="ARBA" id="ARBA00023008"/>
    </source>
</evidence>